<protein>
    <submittedName>
        <fullName evidence="1">Uncharacterized protein</fullName>
    </submittedName>
</protein>
<accession>A0A4Y2JDL8</accession>
<comment type="caution">
    <text evidence="1">The sequence shown here is derived from an EMBL/GenBank/DDBJ whole genome shotgun (WGS) entry which is preliminary data.</text>
</comment>
<dbReference type="AlphaFoldDB" id="A0A4Y2JDL8"/>
<evidence type="ECO:0000313" key="1">
    <source>
        <dbReference type="EMBL" id="GBM87342.1"/>
    </source>
</evidence>
<dbReference type="PANTHER" id="PTHR46114:SF1">
    <property type="entry name" value="ZAD DOMAIN-CONTAINING PROTEIN"/>
    <property type="match status" value="1"/>
</dbReference>
<dbReference type="EMBL" id="BGPR01109858">
    <property type="protein sequence ID" value="GBM87342.1"/>
    <property type="molecule type" value="Genomic_DNA"/>
</dbReference>
<sequence length="93" mass="10815">MNDHFVGSMNETEGIAWISFVLVKNFMGNHKAENYVKSRNNSFRQLGSNMNVKVHNMHSHLNGSLENIGKTCEEHEERYPQDKEKMDECSLDR</sequence>
<organism evidence="1 2">
    <name type="scientific">Araneus ventricosus</name>
    <name type="common">Orbweaver spider</name>
    <name type="synonym">Epeira ventricosa</name>
    <dbReference type="NCBI Taxonomy" id="182803"/>
    <lineage>
        <taxon>Eukaryota</taxon>
        <taxon>Metazoa</taxon>
        <taxon>Ecdysozoa</taxon>
        <taxon>Arthropoda</taxon>
        <taxon>Chelicerata</taxon>
        <taxon>Arachnida</taxon>
        <taxon>Araneae</taxon>
        <taxon>Araneomorphae</taxon>
        <taxon>Entelegynae</taxon>
        <taxon>Araneoidea</taxon>
        <taxon>Araneidae</taxon>
        <taxon>Araneus</taxon>
    </lineage>
</organism>
<reference evidence="1 2" key="1">
    <citation type="journal article" date="2019" name="Sci. Rep.">
        <title>Orb-weaving spider Araneus ventricosus genome elucidates the spidroin gene catalogue.</title>
        <authorList>
            <person name="Kono N."/>
            <person name="Nakamura H."/>
            <person name="Ohtoshi R."/>
            <person name="Moran D.A.P."/>
            <person name="Shinohara A."/>
            <person name="Yoshida Y."/>
            <person name="Fujiwara M."/>
            <person name="Mori M."/>
            <person name="Tomita M."/>
            <person name="Arakawa K."/>
        </authorList>
    </citation>
    <scope>NUCLEOTIDE SEQUENCE [LARGE SCALE GENOMIC DNA]</scope>
</reference>
<evidence type="ECO:0000313" key="2">
    <source>
        <dbReference type="Proteomes" id="UP000499080"/>
    </source>
</evidence>
<gene>
    <name evidence="1" type="ORF">AVEN_203606_1</name>
</gene>
<dbReference type="Proteomes" id="UP000499080">
    <property type="component" value="Unassembled WGS sequence"/>
</dbReference>
<name>A0A4Y2JDL8_ARAVE</name>
<proteinExistence type="predicted"/>
<dbReference type="PANTHER" id="PTHR46114">
    <property type="entry name" value="APPLE DOMAIN-CONTAINING PROTEIN"/>
    <property type="match status" value="1"/>
</dbReference>
<keyword evidence="2" id="KW-1185">Reference proteome</keyword>